<dbReference type="Pfam" id="PF05362">
    <property type="entry name" value="Lon_C"/>
    <property type="match status" value="1"/>
</dbReference>
<evidence type="ECO:0000256" key="3">
    <source>
        <dbReference type="ARBA" id="ARBA00022825"/>
    </source>
</evidence>
<dbReference type="Gene3D" id="1.10.8.60">
    <property type="match status" value="1"/>
</dbReference>
<keyword evidence="2" id="KW-0378">Hydrolase</keyword>
<dbReference type="Gene3D" id="3.30.230.10">
    <property type="match status" value="1"/>
</dbReference>
<organism evidence="5">
    <name type="scientific">viral metagenome</name>
    <dbReference type="NCBI Taxonomy" id="1070528"/>
    <lineage>
        <taxon>unclassified sequences</taxon>
        <taxon>metagenomes</taxon>
        <taxon>organismal metagenomes</taxon>
    </lineage>
</organism>
<dbReference type="Gene3D" id="3.40.50.300">
    <property type="entry name" value="P-loop containing nucleotide triphosphate hydrolases"/>
    <property type="match status" value="1"/>
</dbReference>
<protein>
    <recommendedName>
        <fullName evidence="4">Lon proteolytic domain-containing protein</fullName>
    </recommendedName>
</protein>
<keyword evidence="1" id="KW-0645">Protease</keyword>
<proteinExistence type="predicted"/>
<dbReference type="PRINTS" id="PR00830">
    <property type="entry name" value="ENDOLAPTASE"/>
</dbReference>
<dbReference type="InterPro" id="IPR008269">
    <property type="entry name" value="Lon_proteolytic"/>
</dbReference>
<dbReference type="GO" id="GO:0005524">
    <property type="term" value="F:ATP binding"/>
    <property type="evidence" value="ECO:0007669"/>
    <property type="project" value="InterPro"/>
</dbReference>
<dbReference type="InterPro" id="IPR027065">
    <property type="entry name" value="Lon_Prtase"/>
</dbReference>
<evidence type="ECO:0000259" key="4">
    <source>
        <dbReference type="PROSITE" id="PS51786"/>
    </source>
</evidence>
<dbReference type="GO" id="GO:0006515">
    <property type="term" value="P:protein quality control for misfolded or incompletely synthesized proteins"/>
    <property type="evidence" value="ECO:0007669"/>
    <property type="project" value="TreeGrafter"/>
</dbReference>
<dbReference type="PANTHER" id="PTHR43718:SF2">
    <property type="entry name" value="LON PROTEASE HOMOLOG, MITOCHONDRIAL"/>
    <property type="match status" value="1"/>
</dbReference>
<dbReference type="EMBL" id="MN738752">
    <property type="protein sequence ID" value="QHS83349.1"/>
    <property type="molecule type" value="Genomic_DNA"/>
</dbReference>
<evidence type="ECO:0000256" key="2">
    <source>
        <dbReference type="ARBA" id="ARBA00022801"/>
    </source>
</evidence>
<dbReference type="AlphaFoldDB" id="A0A6C0ATT3"/>
<dbReference type="GO" id="GO:0016887">
    <property type="term" value="F:ATP hydrolysis activity"/>
    <property type="evidence" value="ECO:0007669"/>
    <property type="project" value="InterPro"/>
</dbReference>
<dbReference type="InterPro" id="IPR020568">
    <property type="entry name" value="Ribosomal_Su5_D2-typ_SF"/>
</dbReference>
<dbReference type="SUPFAM" id="SSF54211">
    <property type="entry name" value="Ribosomal protein S5 domain 2-like"/>
    <property type="match status" value="1"/>
</dbReference>
<dbReference type="InterPro" id="IPR003959">
    <property type="entry name" value="ATPase_AAA_core"/>
</dbReference>
<dbReference type="PROSITE" id="PS01046">
    <property type="entry name" value="LON_SER"/>
    <property type="match status" value="1"/>
</dbReference>
<dbReference type="SUPFAM" id="SSF52540">
    <property type="entry name" value="P-loop containing nucleoside triphosphate hydrolases"/>
    <property type="match status" value="1"/>
</dbReference>
<evidence type="ECO:0000256" key="1">
    <source>
        <dbReference type="ARBA" id="ARBA00022670"/>
    </source>
</evidence>
<dbReference type="Pfam" id="PF00004">
    <property type="entry name" value="AAA"/>
    <property type="match status" value="1"/>
</dbReference>
<dbReference type="PROSITE" id="PS51786">
    <property type="entry name" value="LON_PROTEOLYTIC"/>
    <property type="match status" value="1"/>
</dbReference>
<name>A0A6C0ATT3_9ZZZZ</name>
<feature type="domain" description="Lon proteolytic" evidence="4">
    <location>
        <begin position="863"/>
        <end position="1057"/>
    </location>
</feature>
<sequence length="1058" mass="121703">MSDNLITFLKNKIIYLQEIIQKTFYSIQTNHLNGIFSSNDTSVSTSILFKLYKNINEISSNIDQGVIDKNEIINDTQRIIDKLSVVICGFGTKSISDLLFIVFGSEWKNKSYSDEVFNDKFKLIHNHVTPIGYKIIHWKKKTNTMNPKEYCTDKITDTTTQMEDNNDLECYDMEIDTENLLSRIHGVRVLFQNTQTKKTLVIYGIVDYLSVDIFTNKYISNRLTSINECHVNRENDEHNILKEFVNNFVLKDILIYGNNDILKKIFSIITDIHSIKQSKLDVSMKRFIDMDVYTRRQFLLHLLCYENDNEVQYICSLLYELLQLEDNPTNMKYYMLPYHVQNKMKNLISNSTKKTNDLVKQYDISQVTLEQQIYLMKATPQIKEKALLKLKEIKGKPDDMTLKTKQFLEGLLKIPFGIYREEPILKQMKIINNSFKLLIHSFQLLFPDYTITSKNNYTSMEINKEIKTITNNVINDINTTIESELQKLKTKDINKIIQYAQKLCKDSNVTFTFSNKTKSVNIQQLTHYIKNTRNNSHKILLYEKARGDHFKLDSCLQQFNTINNDLDSLTTNMNSIKQVMNKSIHGHTYAKNQIMKIIGQWINGEMSGYCFGFEGSPGIGKTSLAKKGISKCLQNENNEPRPFTFISVGGSCNGSTLEGHSYTYQNSTWGRIVDLLMESNCMNPIIYVDELDKISKTEQGKEIIGIFTHLIDTTQNEGFQDKYFSGIDIDMSKALFIFSYNDPEQIDRILLDRIHRIHFENLTLDEKVVIVNDYILPEINTKMGFENIVQLNNCEITYIIDSYTLEPGVRKLKEILFDLYGEINLEMLENKNHNTIPIVLTETMIDEYLKKYNKINHKIVHNDNEIGVINGLWANTLGQGGIIPIQCMLCPSNSLFDLQLTGLQGNVMKESMNVAKTLAWNLTPDEKKSEVVKRVKETNTQGLHIHCPEGAISKDGPSAGAAITLSIFSLFNNKQIKNDVAITGEINLQGQITKIGGLDCKIAGGIKAGVKTFLFPQSNKADFIKWKKSLQNEDIIHNINFKEVSNIHETFTYVFSEH</sequence>
<reference evidence="5" key="1">
    <citation type="journal article" date="2020" name="Nature">
        <title>Giant virus diversity and host interactions through global metagenomics.</title>
        <authorList>
            <person name="Schulz F."/>
            <person name="Roux S."/>
            <person name="Paez-Espino D."/>
            <person name="Jungbluth S."/>
            <person name="Walsh D.A."/>
            <person name="Denef V.J."/>
            <person name="McMahon K.D."/>
            <person name="Konstantinidis K.T."/>
            <person name="Eloe-Fadrosh E.A."/>
            <person name="Kyrpides N.C."/>
            <person name="Woyke T."/>
        </authorList>
    </citation>
    <scope>NUCLEOTIDE SEQUENCE</scope>
    <source>
        <strain evidence="5">GVMAG-S-ERX555943-30</strain>
    </source>
</reference>
<accession>A0A6C0ATT3</accession>
<dbReference type="GO" id="GO:0004252">
    <property type="term" value="F:serine-type endopeptidase activity"/>
    <property type="evidence" value="ECO:0007669"/>
    <property type="project" value="InterPro"/>
</dbReference>
<dbReference type="InterPro" id="IPR027417">
    <property type="entry name" value="P-loop_NTPase"/>
</dbReference>
<dbReference type="InterPro" id="IPR008268">
    <property type="entry name" value="Peptidase_S16_AS"/>
</dbReference>
<evidence type="ECO:0000313" key="5">
    <source>
        <dbReference type="EMBL" id="QHS83349.1"/>
    </source>
</evidence>
<dbReference type="PANTHER" id="PTHR43718">
    <property type="entry name" value="LON PROTEASE"/>
    <property type="match status" value="1"/>
</dbReference>
<dbReference type="InterPro" id="IPR014721">
    <property type="entry name" value="Ribsml_uS5_D2-typ_fold_subgr"/>
</dbReference>
<keyword evidence="3" id="KW-0720">Serine protease</keyword>
<dbReference type="GO" id="GO:0004176">
    <property type="term" value="F:ATP-dependent peptidase activity"/>
    <property type="evidence" value="ECO:0007669"/>
    <property type="project" value="InterPro"/>
</dbReference>